<comment type="caution">
    <text evidence="4">The sequence shown here is derived from an EMBL/GenBank/DDBJ whole genome shotgun (WGS) entry which is preliminary data.</text>
</comment>
<dbReference type="SUPFAM" id="SSF82771">
    <property type="entry name" value="GIY-YIG endonuclease"/>
    <property type="match status" value="1"/>
</dbReference>
<dbReference type="PROSITE" id="PS50164">
    <property type="entry name" value="GIY_YIG"/>
    <property type="match status" value="1"/>
</dbReference>
<dbReference type="GO" id="GO:0009380">
    <property type="term" value="C:excinuclease repair complex"/>
    <property type="evidence" value="ECO:0007669"/>
    <property type="project" value="TreeGrafter"/>
</dbReference>
<evidence type="ECO:0000259" key="2">
    <source>
        <dbReference type="PROSITE" id="PS50164"/>
    </source>
</evidence>
<dbReference type="PANTHER" id="PTHR30562:SF1">
    <property type="entry name" value="UVRABC SYSTEM PROTEIN C"/>
    <property type="match status" value="1"/>
</dbReference>
<dbReference type="EMBL" id="MHTK01000006">
    <property type="protein sequence ID" value="OHA59412.1"/>
    <property type="molecule type" value="Genomic_DNA"/>
</dbReference>
<evidence type="ECO:0000259" key="1">
    <source>
        <dbReference type="PROSITE" id="PS50151"/>
    </source>
</evidence>
<dbReference type="GO" id="GO:0009381">
    <property type="term" value="F:excinuclease ABC activity"/>
    <property type="evidence" value="ECO:0007669"/>
    <property type="project" value="InterPro"/>
</dbReference>
<dbReference type="Pfam" id="PF02151">
    <property type="entry name" value="UVR"/>
    <property type="match status" value="1"/>
</dbReference>
<dbReference type="PROSITE" id="PS50151">
    <property type="entry name" value="UVR"/>
    <property type="match status" value="1"/>
</dbReference>
<dbReference type="InterPro" id="IPR038476">
    <property type="entry name" value="UvrC_RNase_H_dom_sf"/>
</dbReference>
<dbReference type="InterPro" id="IPR036876">
    <property type="entry name" value="UVR_dom_sf"/>
</dbReference>
<reference evidence="4 5" key="1">
    <citation type="journal article" date="2016" name="Nat. Commun.">
        <title>Thousands of microbial genomes shed light on interconnected biogeochemical processes in an aquifer system.</title>
        <authorList>
            <person name="Anantharaman K."/>
            <person name="Brown C.T."/>
            <person name="Hug L.A."/>
            <person name="Sharon I."/>
            <person name="Castelle C.J."/>
            <person name="Probst A.J."/>
            <person name="Thomas B.C."/>
            <person name="Singh A."/>
            <person name="Wilkins M.J."/>
            <person name="Karaoz U."/>
            <person name="Brodie E.L."/>
            <person name="Williams K.H."/>
            <person name="Hubbard S.S."/>
            <person name="Banfield J.F."/>
        </authorList>
    </citation>
    <scope>NUCLEOTIDE SEQUENCE [LARGE SCALE GENOMIC DNA]</scope>
</reference>
<gene>
    <name evidence="4" type="ORF">A2589_00895</name>
</gene>
<dbReference type="InterPro" id="IPR000305">
    <property type="entry name" value="GIY-YIG_endonuc"/>
</dbReference>
<feature type="domain" description="GIY-YIG" evidence="2">
    <location>
        <begin position="13"/>
        <end position="93"/>
    </location>
</feature>
<dbReference type="InterPro" id="IPR047296">
    <property type="entry name" value="GIY-YIG_UvrC_Cho"/>
</dbReference>
<dbReference type="InterPro" id="IPR001943">
    <property type="entry name" value="UVR_dom"/>
</dbReference>
<feature type="domain" description="UvrC family homology region profile" evidence="3">
    <location>
        <begin position="201"/>
        <end position="346"/>
    </location>
</feature>
<dbReference type="InterPro" id="IPR050066">
    <property type="entry name" value="UvrABC_protein_C"/>
</dbReference>
<dbReference type="Proteomes" id="UP000177838">
    <property type="component" value="Unassembled WGS sequence"/>
</dbReference>
<evidence type="ECO:0000313" key="5">
    <source>
        <dbReference type="Proteomes" id="UP000177838"/>
    </source>
</evidence>
<organism evidence="4 5">
    <name type="scientific">Candidatus Vogelbacteria bacterium RIFOXYD1_FULL_46_19</name>
    <dbReference type="NCBI Taxonomy" id="1802439"/>
    <lineage>
        <taxon>Bacteria</taxon>
        <taxon>Candidatus Vogeliibacteriota</taxon>
    </lineage>
</organism>
<name>A0A1G2QHB9_9BACT</name>
<dbReference type="GO" id="GO:0006289">
    <property type="term" value="P:nucleotide-excision repair"/>
    <property type="evidence" value="ECO:0007669"/>
    <property type="project" value="InterPro"/>
</dbReference>
<dbReference type="PROSITE" id="PS50165">
    <property type="entry name" value="UVRC"/>
    <property type="match status" value="1"/>
</dbReference>
<evidence type="ECO:0008006" key="6">
    <source>
        <dbReference type="Google" id="ProtNLM"/>
    </source>
</evidence>
<dbReference type="InterPro" id="IPR035901">
    <property type="entry name" value="GIY-YIG_endonuc_sf"/>
</dbReference>
<dbReference type="PANTHER" id="PTHR30562">
    <property type="entry name" value="UVRC/OXIDOREDUCTASE"/>
    <property type="match status" value="1"/>
</dbReference>
<dbReference type="SUPFAM" id="SSF46600">
    <property type="entry name" value="C-terminal UvrC-binding domain of UvrB"/>
    <property type="match status" value="1"/>
</dbReference>
<evidence type="ECO:0000259" key="3">
    <source>
        <dbReference type="PROSITE" id="PS50165"/>
    </source>
</evidence>
<evidence type="ECO:0000313" key="4">
    <source>
        <dbReference type="EMBL" id="OHA59412.1"/>
    </source>
</evidence>
<sequence length="407" mass="46354">MDLSDFKKTKLADQPGVYFFKKGRQILYIGKATSLYDRVRSYFSQDLNETRGPLLVKMLSEATTLNFQQTDSVLEALILEAALIRRHRPLYNTRAKDDKSYWHIIITKEVWPRVLMVRGKDLIETIEPASVKYTFGPFPQAAELKVALKIIRKIFPFRDKCQPAEAKGGGRPCFSAQLGLCPGVCSGSISQTEYARLVNHLRLFFEGKKVILLKKLEQEMKQLSRQEKFEEALVRRNQIFALQHINDIALLKASPSSSRLRIEAYDIAHLAGRHTVGVMTVILGGVPEKNAYRKFGLRGLASDKVNDIANLQEVLERRLNHPEWPWPELVVVDGGKAQLKVAKAILDKFGLTVPVVAVVKNEKHQPREILGDKRLAREYESEILLANSEAHRFAISYHRTKSRRGLR</sequence>
<protein>
    <recommendedName>
        <fullName evidence="6">Excinuclease ABC subunit C</fullName>
    </recommendedName>
</protein>
<accession>A0A1G2QHB9</accession>
<feature type="domain" description="UVR" evidence="1">
    <location>
        <begin position="210"/>
        <end position="245"/>
    </location>
</feature>
<dbReference type="AlphaFoldDB" id="A0A1G2QHB9"/>
<dbReference type="SMART" id="SM00465">
    <property type="entry name" value="GIYc"/>
    <property type="match status" value="1"/>
</dbReference>
<dbReference type="Gene3D" id="3.30.420.340">
    <property type="entry name" value="UvrC, RNAse H endonuclease domain"/>
    <property type="match status" value="1"/>
</dbReference>
<dbReference type="Pfam" id="PF08459">
    <property type="entry name" value="UvrC_RNaseH_dom"/>
    <property type="match status" value="1"/>
</dbReference>
<dbReference type="STRING" id="1802439.A2589_00895"/>
<dbReference type="CDD" id="cd10434">
    <property type="entry name" value="GIY-YIG_UvrC_Cho"/>
    <property type="match status" value="1"/>
</dbReference>
<proteinExistence type="predicted"/>
<dbReference type="InterPro" id="IPR001162">
    <property type="entry name" value="UvrC_RNase_H_dom"/>
</dbReference>
<dbReference type="Gene3D" id="3.40.1440.10">
    <property type="entry name" value="GIY-YIG endonuclease"/>
    <property type="match status" value="1"/>
</dbReference>